<proteinExistence type="predicted"/>
<feature type="region of interest" description="Disordered" evidence="1">
    <location>
        <begin position="235"/>
        <end position="256"/>
    </location>
</feature>
<protein>
    <submittedName>
        <fullName evidence="2">Uncharacterized protein</fullName>
    </submittedName>
</protein>
<feature type="compositionally biased region" description="Basic and acidic residues" evidence="1">
    <location>
        <begin position="240"/>
        <end position="249"/>
    </location>
</feature>
<accession>A0AAD1U8I5</accession>
<evidence type="ECO:0000256" key="1">
    <source>
        <dbReference type="SAM" id="MobiDB-lite"/>
    </source>
</evidence>
<dbReference type="EMBL" id="CAMPGE010003741">
    <property type="protein sequence ID" value="CAI2362587.1"/>
    <property type="molecule type" value="Genomic_DNA"/>
</dbReference>
<dbReference type="Proteomes" id="UP001295684">
    <property type="component" value="Unassembled WGS sequence"/>
</dbReference>
<organism evidence="2 3">
    <name type="scientific">Euplotes crassus</name>
    <dbReference type="NCBI Taxonomy" id="5936"/>
    <lineage>
        <taxon>Eukaryota</taxon>
        <taxon>Sar</taxon>
        <taxon>Alveolata</taxon>
        <taxon>Ciliophora</taxon>
        <taxon>Intramacronucleata</taxon>
        <taxon>Spirotrichea</taxon>
        <taxon>Hypotrichia</taxon>
        <taxon>Euplotida</taxon>
        <taxon>Euplotidae</taxon>
        <taxon>Moneuplotes</taxon>
    </lineage>
</organism>
<keyword evidence="3" id="KW-1185">Reference proteome</keyword>
<sequence>MNRAFAETKKNGHQGMSNVKEQDDLNKIMQNIMQLDMTGKKSVQAHKLKKISNNLKRHHRPHKRTIKGMRAIHFPLKIEEMKDSKTIKKKITKHLENSIRLSPESKKEEFIDTKMPASRHLCRDDSPAPFSCQDEQDDMSSNHGRFSNQSSSQEISEESIPSDKMREIDCLQPFGHEAFPMPPQMQCRYPPTRNRAQMLHIDNDMEVDEGTEEFQPISVEKSLMKSLVVDHQGFLEIPPDSDKSEKDTPTFKVPEVVYRQPKNARKREPLQLLEKRDVSVQYDLFRKRMKRQDVVEEIKLNEYNRKHHPEVTQDNSLMDSQDNGINAREQPVGFSMDQMGLRHYHRENSAPIFDNEDCEIMQDKENLLTGNTGFRKFN</sequence>
<reference evidence="2" key="1">
    <citation type="submission" date="2023-07" db="EMBL/GenBank/DDBJ databases">
        <authorList>
            <consortium name="AG Swart"/>
            <person name="Singh M."/>
            <person name="Singh A."/>
            <person name="Seah K."/>
            <person name="Emmerich C."/>
        </authorList>
    </citation>
    <scope>NUCLEOTIDE SEQUENCE</scope>
    <source>
        <strain evidence="2">DP1</strain>
    </source>
</reference>
<feature type="region of interest" description="Disordered" evidence="1">
    <location>
        <begin position="119"/>
        <end position="161"/>
    </location>
</feature>
<dbReference type="AlphaFoldDB" id="A0AAD1U8I5"/>
<gene>
    <name evidence="2" type="ORF">ECRASSUSDP1_LOCUS3911</name>
</gene>
<name>A0AAD1U8I5_EUPCR</name>
<evidence type="ECO:0000313" key="2">
    <source>
        <dbReference type="EMBL" id="CAI2362587.1"/>
    </source>
</evidence>
<evidence type="ECO:0000313" key="3">
    <source>
        <dbReference type="Proteomes" id="UP001295684"/>
    </source>
</evidence>
<comment type="caution">
    <text evidence="2">The sequence shown here is derived from an EMBL/GenBank/DDBJ whole genome shotgun (WGS) entry which is preliminary data.</text>
</comment>